<keyword evidence="2" id="KW-1185">Reference proteome</keyword>
<reference evidence="1" key="1">
    <citation type="submission" date="2020-11" db="EMBL/GenBank/DDBJ databases">
        <title>Sequencing the genomes of 1000 actinobacteria strains.</title>
        <authorList>
            <person name="Klenk H.-P."/>
        </authorList>
    </citation>
    <scope>NUCLEOTIDE SEQUENCE</scope>
    <source>
        <strain evidence="1">DSM 43175</strain>
    </source>
</reference>
<evidence type="ECO:0000313" key="2">
    <source>
        <dbReference type="Proteomes" id="UP000614047"/>
    </source>
</evidence>
<gene>
    <name evidence="1" type="ORF">IW256_003928</name>
</gene>
<organism evidence="1 2">
    <name type="scientific">Actinomadura viridis</name>
    <dbReference type="NCBI Taxonomy" id="58110"/>
    <lineage>
        <taxon>Bacteria</taxon>
        <taxon>Bacillati</taxon>
        <taxon>Actinomycetota</taxon>
        <taxon>Actinomycetes</taxon>
        <taxon>Streptosporangiales</taxon>
        <taxon>Thermomonosporaceae</taxon>
        <taxon>Actinomadura</taxon>
    </lineage>
</organism>
<dbReference type="EMBL" id="JADOUA010000001">
    <property type="protein sequence ID" value="MBG6089815.1"/>
    <property type="molecule type" value="Genomic_DNA"/>
</dbReference>
<protein>
    <submittedName>
        <fullName evidence="1">Uncharacterized protein</fullName>
    </submittedName>
</protein>
<dbReference type="RefSeq" id="WP_197012361.1">
    <property type="nucleotide sequence ID" value="NZ_BAABES010000010.1"/>
</dbReference>
<dbReference type="Proteomes" id="UP000614047">
    <property type="component" value="Unassembled WGS sequence"/>
</dbReference>
<sequence length="65" mass="7327">MSQSMFSEQARQDRIISGYLRARDALDTAARAIKAPLPHNPGTIRVLKKAQAELSWYLTELEKSP</sequence>
<evidence type="ECO:0000313" key="1">
    <source>
        <dbReference type="EMBL" id="MBG6089815.1"/>
    </source>
</evidence>
<name>A0A931DGU2_9ACTN</name>
<proteinExistence type="predicted"/>
<comment type="caution">
    <text evidence="1">The sequence shown here is derived from an EMBL/GenBank/DDBJ whole genome shotgun (WGS) entry which is preliminary data.</text>
</comment>
<accession>A0A931DGU2</accession>
<dbReference type="AlphaFoldDB" id="A0A931DGU2"/>